<sequence length="215" mass="23360">MSSRTGSAVNITPMTTTALYNSLSSIEAANAQLNDRDTLLSRLAPLLAQYGHQYGVCLVHAHCTLHDGERMIAKGNVSEPSRDADCYPERWLITGEPYEFTVEPTQSPPAELFDAIRAIVGDVGVLGLFYAGGLSDGVSLERTEGRRNITELVAGAVDVQAPENVETAWLPGQQGNPVKMVCKVFCPINPNSGHTKTRQHYDHQDQTVLLKLARG</sequence>
<evidence type="ECO:0000313" key="2">
    <source>
        <dbReference type="Proteomes" id="UP000250043"/>
    </source>
</evidence>
<proteinExistence type="predicted"/>
<dbReference type="Proteomes" id="UP000250043">
    <property type="component" value="Unassembled WGS sequence"/>
</dbReference>
<protein>
    <submittedName>
        <fullName evidence="1">Uncharacterized protein</fullName>
    </submittedName>
</protein>
<organism evidence="1 2">
    <name type="scientific">Obba rivulosa</name>
    <dbReference type="NCBI Taxonomy" id="1052685"/>
    <lineage>
        <taxon>Eukaryota</taxon>
        <taxon>Fungi</taxon>
        <taxon>Dikarya</taxon>
        <taxon>Basidiomycota</taxon>
        <taxon>Agaricomycotina</taxon>
        <taxon>Agaricomycetes</taxon>
        <taxon>Polyporales</taxon>
        <taxon>Gelatoporiaceae</taxon>
        <taxon>Obba</taxon>
    </lineage>
</organism>
<reference evidence="1 2" key="1">
    <citation type="submission" date="2016-07" db="EMBL/GenBank/DDBJ databases">
        <title>Draft genome of the white-rot fungus Obba rivulosa 3A-2.</title>
        <authorList>
            <consortium name="DOE Joint Genome Institute"/>
            <person name="Miettinen O."/>
            <person name="Riley R."/>
            <person name="Acob R."/>
            <person name="Barry K."/>
            <person name="Cullen D."/>
            <person name="De Vries R."/>
            <person name="Hainaut M."/>
            <person name="Hatakka A."/>
            <person name="Henrissat B."/>
            <person name="Hilden K."/>
            <person name="Kuo R."/>
            <person name="Labutti K."/>
            <person name="Lipzen A."/>
            <person name="Makela M.R."/>
            <person name="Sandor L."/>
            <person name="Spatafora J.W."/>
            <person name="Grigoriev I.V."/>
            <person name="Hibbett D.S."/>
        </authorList>
    </citation>
    <scope>NUCLEOTIDE SEQUENCE [LARGE SCALE GENOMIC DNA]</scope>
    <source>
        <strain evidence="1 2">3A-2</strain>
    </source>
</reference>
<dbReference type="EMBL" id="KV722372">
    <property type="protein sequence ID" value="OCH92252.1"/>
    <property type="molecule type" value="Genomic_DNA"/>
</dbReference>
<keyword evidence="2" id="KW-1185">Reference proteome</keyword>
<gene>
    <name evidence="1" type="ORF">OBBRIDRAFT_802739</name>
</gene>
<accession>A0A8E2B243</accession>
<dbReference type="OrthoDB" id="2322999at2759"/>
<dbReference type="AlphaFoldDB" id="A0A8E2B243"/>
<evidence type="ECO:0000313" key="1">
    <source>
        <dbReference type="EMBL" id="OCH92252.1"/>
    </source>
</evidence>
<name>A0A8E2B243_9APHY</name>